<name>A0A0N1PBR9_LEPSE</name>
<gene>
    <name evidence="1" type="ORF">ABL78_5148</name>
</gene>
<evidence type="ECO:0000313" key="1">
    <source>
        <dbReference type="EMBL" id="KPI85791.1"/>
    </source>
</evidence>
<dbReference type="Proteomes" id="UP000038009">
    <property type="component" value="Unassembled WGS sequence"/>
</dbReference>
<dbReference type="VEuPathDB" id="TriTrypDB:Lsey_0166_0110"/>
<dbReference type="EMBL" id="LJSK01000166">
    <property type="protein sequence ID" value="KPI85791.1"/>
    <property type="molecule type" value="Genomic_DNA"/>
</dbReference>
<evidence type="ECO:0000313" key="2">
    <source>
        <dbReference type="Proteomes" id="UP000038009"/>
    </source>
</evidence>
<reference evidence="1 2" key="1">
    <citation type="journal article" date="2015" name="PLoS Pathog.">
        <title>Leptomonas seymouri: Adaptations to the Dixenous Life Cycle Analyzed by Genome Sequencing, Transcriptome Profiling and Co-infection with Leishmania donovani.</title>
        <authorList>
            <person name="Kraeva N."/>
            <person name="Butenko A."/>
            <person name="Hlavacova J."/>
            <person name="Kostygov A."/>
            <person name="Myskova J."/>
            <person name="Grybchuk D."/>
            <person name="Lestinova T."/>
            <person name="Votypka J."/>
            <person name="Volf P."/>
            <person name="Opperdoes F."/>
            <person name="Flegontov P."/>
            <person name="Lukes J."/>
            <person name="Yurchenko V."/>
        </authorList>
    </citation>
    <scope>NUCLEOTIDE SEQUENCE [LARGE SCALE GENOMIC DNA]</scope>
    <source>
        <strain evidence="1 2">ATCC 30220</strain>
    </source>
</reference>
<protein>
    <submittedName>
        <fullName evidence="1">Uncharacterized protein</fullName>
    </submittedName>
</protein>
<organism evidence="1 2">
    <name type="scientific">Leptomonas seymouri</name>
    <dbReference type="NCBI Taxonomy" id="5684"/>
    <lineage>
        <taxon>Eukaryota</taxon>
        <taxon>Discoba</taxon>
        <taxon>Euglenozoa</taxon>
        <taxon>Kinetoplastea</taxon>
        <taxon>Metakinetoplastina</taxon>
        <taxon>Trypanosomatida</taxon>
        <taxon>Trypanosomatidae</taxon>
        <taxon>Leishmaniinae</taxon>
        <taxon>Leptomonas</taxon>
    </lineage>
</organism>
<dbReference type="OrthoDB" id="276532at2759"/>
<keyword evidence="2" id="KW-1185">Reference proteome</keyword>
<dbReference type="AlphaFoldDB" id="A0A0N1PBR9"/>
<accession>A0A0N1PBR9</accession>
<comment type="caution">
    <text evidence="1">The sequence shown here is derived from an EMBL/GenBank/DDBJ whole genome shotgun (WGS) entry which is preliminary data.</text>
</comment>
<sequence length="469" mass="53936">MRRAAIHCCCDGAATSRTAIFIAPTQWSASTQRRWQTRVPSKGYREQPTAIPDRIKDTMAIFGTDMHSITSEEDPPYVPEQQRRQMLQEVMSGTQNMKHMSKMDRLRTALDAVRNEPSGSDKWQEVYMFLRTTEMCTEVIKNESDTFPKGQKLWIEMELCEEKRVPALLKLPNGMPVLPIFSLEEYYDYYLGRTDSFESCWFPVPRGGSQWEEYCKLPFPVCVTGGIQHFSMLATVALGGPQLGILVNPGQRSSKFITYPEMVTLTQMKRQKSRDRNLSLKTPSADGTSSEWIFDINLMTTFDTTKMPLVRLEPQELPALLRERPSIPPVAQLELQLLLFRYEEIQSVYIRTADRPKWRTVFGASEKMTQIDVVCDPAKKPDKEFFTHLQRWSFMKEFNSDVHVELTSTVPKHTDPSDSFMCVYTQEDTALLRSMSTFKGLTLADQLGFNEPIADAQGNKPYERFVSYH</sequence>
<proteinExistence type="predicted"/>
<dbReference type="OMA" id="FLRTTEM"/>